<evidence type="ECO:0008006" key="4">
    <source>
        <dbReference type="Google" id="ProtNLM"/>
    </source>
</evidence>
<gene>
    <name evidence="2" type="ORF">CJD50_15845</name>
</gene>
<keyword evidence="1" id="KW-1133">Transmembrane helix</keyword>
<dbReference type="GeneID" id="69636775"/>
<keyword evidence="3" id="KW-1185">Reference proteome</keyword>
<evidence type="ECO:0000256" key="1">
    <source>
        <dbReference type="SAM" id="Phobius"/>
    </source>
</evidence>
<evidence type="ECO:0000313" key="3">
    <source>
        <dbReference type="Proteomes" id="UP000218796"/>
    </source>
</evidence>
<dbReference type="InterPro" id="IPR019713">
    <property type="entry name" value="Memb_YlaC"/>
</dbReference>
<feature type="transmembrane region" description="Helical" evidence="1">
    <location>
        <begin position="36"/>
        <end position="56"/>
    </location>
</feature>
<keyword evidence="1" id="KW-0812">Transmembrane</keyword>
<proteinExistence type="predicted"/>
<accession>A0A2A2M9E3</accession>
<name>A0A2A2M9E3_9GAMM</name>
<dbReference type="EMBL" id="NQMS01000007">
    <property type="protein sequence ID" value="PAV95390.1"/>
    <property type="molecule type" value="Genomic_DNA"/>
</dbReference>
<dbReference type="KEGG" id="hpar:AL518_02685"/>
<dbReference type="AlphaFoldDB" id="A0A2A2M9E3"/>
<dbReference type="RefSeq" id="WP_008814780.1">
    <property type="nucleotide sequence ID" value="NZ_CALECD010000043.1"/>
</dbReference>
<organism evidence="2 3">
    <name type="scientific">Hafnia paralvei</name>
    <dbReference type="NCBI Taxonomy" id="546367"/>
    <lineage>
        <taxon>Bacteria</taxon>
        <taxon>Pseudomonadati</taxon>
        <taxon>Pseudomonadota</taxon>
        <taxon>Gammaproteobacteria</taxon>
        <taxon>Enterobacterales</taxon>
        <taxon>Hafniaceae</taxon>
        <taxon>Hafnia</taxon>
    </lineage>
</organism>
<feature type="transmembrane region" description="Helical" evidence="1">
    <location>
        <begin position="62"/>
        <end position="79"/>
    </location>
</feature>
<dbReference type="Proteomes" id="UP000218796">
    <property type="component" value="Unassembled WGS sequence"/>
</dbReference>
<dbReference type="Pfam" id="PF10777">
    <property type="entry name" value="YlaC"/>
    <property type="match status" value="1"/>
</dbReference>
<dbReference type="OrthoDB" id="6504054at2"/>
<evidence type="ECO:0000313" key="2">
    <source>
        <dbReference type="EMBL" id="PAV95390.1"/>
    </source>
</evidence>
<comment type="caution">
    <text evidence="2">The sequence shown here is derived from an EMBL/GenBank/DDBJ whole genome shotgun (WGS) entry which is preliminary data.</text>
</comment>
<protein>
    <recommendedName>
        <fullName evidence="4">Inner membrane protein</fullName>
    </recommendedName>
</protein>
<keyword evidence="1" id="KW-0472">Membrane</keyword>
<sequence>MTEIERILKEEIEKVNKAERRDNRPRFSISFIKKHPGLFVGMYLAYAATLAVMLQSETLADVTWVMTLLFLGLNLFFFFDVNPRYHYEDIDVLDLRVCFNGEWYNTRMVPDALVDSILQSPQVDDSRKQKLRAIMQKKSELSFYDIFAVGQNRSPV</sequence>
<reference evidence="2 3" key="1">
    <citation type="submission" date="2017-08" db="EMBL/GenBank/DDBJ databases">
        <title>Draft Genome Sequence of Hafnia alvei CITHA-6 Isolated from Raw Bovine Milk.</title>
        <authorList>
            <person name="Culligan E.P."/>
            <person name="Mcsweeney A."/>
            <person name="O'Doherty C."/>
            <person name="Gleeson E."/>
            <person name="O'Riordan D."/>
            <person name="Sleator R.D."/>
        </authorList>
    </citation>
    <scope>NUCLEOTIDE SEQUENCE [LARGE SCALE GENOMIC DNA]</scope>
    <source>
        <strain evidence="2 3">CITHA-6</strain>
    </source>
</reference>